<reference evidence="1 2" key="1">
    <citation type="submission" date="2012-12" db="EMBL/GenBank/DDBJ databases">
        <title>Whole genome shotgun sequence of Gordonia hirsuta NBRC 16056.</title>
        <authorList>
            <person name="Isaki-Nakamura S."/>
            <person name="Hosoyama A."/>
            <person name="Tsuchikane K."/>
            <person name="Katsumata H."/>
            <person name="Baba S."/>
            <person name="Yamazaki S."/>
            <person name="Fujita N."/>
        </authorList>
    </citation>
    <scope>NUCLEOTIDE SEQUENCE [LARGE SCALE GENOMIC DNA]</scope>
    <source>
        <strain evidence="1 2">NBRC 16056</strain>
    </source>
</reference>
<keyword evidence="2" id="KW-1185">Reference proteome</keyword>
<dbReference type="Proteomes" id="UP000053405">
    <property type="component" value="Unassembled WGS sequence"/>
</dbReference>
<dbReference type="AlphaFoldDB" id="L7LG49"/>
<name>L7LG49_9ACTN</name>
<accession>L7LG49</accession>
<comment type="caution">
    <text evidence="1">The sequence shown here is derived from an EMBL/GenBank/DDBJ whole genome shotgun (WGS) entry which is preliminary data.</text>
</comment>
<proteinExistence type="predicted"/>
<protein>
    <submittedName>
        <fullName evidence="1">Uncharacterized protein</fullName>
    </submittedName>
</protein>
<organism evidence="1 2">
    <name type="scientific">Gordonia hirsuta DSM 44140 = NBRC 16056</name>
    <dbReference type="NCBI Taxonomy" id="1121927"/>
    <lineage>
        <taxon>Bacteria</taxon>
        <taxon>Bacillati</taxon>
        <taxon>Actinomycetota</taxon>
        <taxon>Actinomycetes</taxon>
        <taxon>Mycobacteriales</taxon>
        <taxon>Gordoniaceae</taxon>
        <taxon>Gordonia</taxon>
    </lineage>
</organism>
<sequence>MGGAVAVVLVGAVVVVEAAETAETGSPTMERPIRLGGLTRRGRLLPDAAAARVLERAA</sequence>
<evidence type="ECO:0000313" key="2">
    <source>
        <dbReference type="Proteomes" id="UP000053405"/>
    </source>
</evidence>
<gene>
    <name evidence="1" type="ORF">GOHSU_68_00150</name>
</gene>
<dbReference type="EMBL" id="BANT01000068">
    <property type="protein sequence ID" value="GAC59023.1"/>
    <property type="molecule type" value="Genomic_DNA"/>
</dbReference>
<evidence type="ECO:0000313" key="1">
    <source>
        <dbReference type="EMBL" id="GAC59023.1"/>
    </source>
</evidence>